<reference evidence="2 3" key="1">
    <citation type="submission" date="2016-10" db="EMBL/GenBank/DDBJ databases">
        <authorList>
            <person name="de Groot N.N."/>
        </authorList>
    </citation>
    <scope>NUCLEOTIDE SEQUENCE [LARGE SCALE GENOMIC DNA]</scope>
    <source>
        <strain evidence="2 3">DSM 26515</strain>
    </source>
</reference>
<dbReference type="STRING" id="529704.SAMN02927913_1351"/>
<evidence type="ECO:0000313" key="3">
    <source>
        <dbReference type="Proteomes" id="UP000199420"/>
    </source>
</evidence>
<evidence type="ECO:0000259" key="1">
    <source>
        <dbReference type="Pfam" id="PF08937"/>
    </source>
</evidence>
<dbReference type="Pfam" id="PF08937">
    <property type="entry name" value="ThsB_TIR"/>
    <property type="match status" value="1"/>
</dbReference>
<dbReference type="InterPro" id="IPR036490">
    <property type="entry name" value="ThsB_TIR-like_sf"/>
</dbReference>
<dbReference type="Gene3D" id="3.40.50.10140">
    <property type="entry name" value="Toll/interleukin-1 receptor homology (TIR) domain"/>
    <property type="match status" value="1"/>
</dbReference>
<evidence type="ECO:0000313" key="2">
    <source>
        <dbReference type="EMBL" id="SEI67913.1"/>
    </source>
</evidence>
<dbReference type="InterPro" id="IPR035897">
    <property type="entry name" value="Toll_tir_struct_dom_sf"/>
</dbReference>
<accession>A0A1H6SJ79</accession>
<name>A0A1H6SJ79_9GAMM</name>
<feature type="domain" description="Thoeris protein ThsB TIR-like" evidence="1">
    <location>
        <begin position="16"/>
        <end position="108"/>
    </location>
</feature>
<dbReference type="AlphaFoldDB" id="A0A1H6SJ79"/>
<protein>
    <submittedName>
        <fullName evidence="2">MTH538 TIR-like domain</fullName>
    </submittedName>
</protein>
<dbReference type="SUPFAM" id="SSF52206">
    <property type="entry name" value="Hypothetical protein MTH538"/>
    <property type="match status" value="1"/>
</dbReference>
<keyword evidence="3" id="KW-1185">Reference proteome</keyword>
<sequence length="175" mass="19682">MTVNNSRGNFVTRRVFFSFHFDNDYWRTQQIRNIGALEGQSLCTPNAWEEVKRKGDSAIEKWIADNMHGKSCVVVLVGSETASRRWVRHEIVKAWNDKRGVVGIRVDRLLDRNSQTSVAGANPFDAITFGDSGPKLSSVVQLITPTGNDSKGVYASISNNIERWIEEAIAIRSRN</sequence>
<dbReference type="Proteomes" id="UP000199420">
    <property type="component" value="Unassembled WGS sequence"/>
</dbReference>
<gene>
    <name evidence="2" type="ORF">SAMN04487997_1436</name>
</gene>
<organism evidence="2 3">
    <name type="scientific">Frateuria terrea</name>
    <dbReference type="NCBI Taxonomy" id="529704"/>
    <lineage>
        <taxon>Bacteria</taxon>
        <taxon>Pseudomonadati</taxon>
        <taxon>Pseudomonadota</taxon>
        <taxon>Gammaproteobacteria</taxon>
        <taxon>Lysobacterales</taxon>
        <taxon>Rhodanobacteraceae</taxon>
        <taxon>Frateuria</taxon>
    </lineage>
</organism>
<dbReference type="InterPro" id="IPR015032">
    <property type="entry name" value="ThsB__TIR-like_domain"/>
</dbReference>
<proteinExistence type="predicted"/>
<dbReference type="EMBL" id="FNYC01000002">
    <property type="protein sequence ID" value="SEI67913.1"/>
    <property type="molecule type" value="Genomic_DNA"/>
</dbReference>